<sequence>MLRNAEIRALALYSAAVIALGTAACAIWPGFAWIAALGMGAALAAGYGVFTAWRYQKLRALASYLAAVYNGARVLDIRSNEEGELSILRNDLYKITVALQQQADELAKDKQFLADSLGDISHQLKTPLTSALVLADLLGDESLPAPRRQDFLRSLTGQLTRMQWLVAALLKLSRLDAGAVTLQPAPTPVAALVGRALEPLQVAMELQGVALNCDLPDGLAWQVDPAWTAEAIENLAKNCIEQMPNGGALTITAQDDPLGAALRIEDTGGGFDPADLPHLFDRFYTAHTRPDGHAGIGLALAQSVVRRQGGRITAENLPGRRGARFTLALPKCTV</sequence>
<reference evidence="12" key="1">
    <citation type="journal article" date="2021" name="PeerJ">
        <title>Extensive microbial diversity within the chicken gut microbiome revealed by metagenomics and culture.</title>
        <authorList>
            <person name="Gilroy R."/>
            <person name="Ravi A."/>
            <person name="Getino M."/>
            <person name="Pursley I."/>
            <person name="Horton D.L."/>
            <person name="Alikhan N.F."/>
            <person name="Baker D."/>
            <person name="Gharbi K."/>
            <person name="Hall N."/>
            <person name="Watson M."/>
            <person name="Adriaenssens E.M."/>
            <person name="Foster-Nyarko E."/>
            <person name="Jarju S."/>
            <person name="Secka A."/>
            <person name="Antonio M."/>
            <person name="Oren A."/>
            <person name="Chaudhuri R.R."/>
            <person name="La Ragione R."/>
            <person name="Hildebrand F."/>
            <person name="Pallen M.J."/>
        </authorList>
    </citation>
    <scope>NUCLEOTIDE SEQUENCE</scope>
    <source>
        <strain evidence="12">ChiBcec8-13705</strain>
    </source>
</reference>
<name>A0A9D2M3P5_9FIRM</name>
<dbReference type="PROSITE" id="PS51257">
    <property type="entry name" value="PROKAR_LIPOPROTEIN"/>
    <property type="match status" value="1"/>
</dbReference>
<evidence type="ECO:0000259" key="11">
    <source>
        <dbReference type="PROSITE" id="PS50109"/>
    </source>
</evidence>
<dbReference type="PROSITE" id="PS50109">
    <property type="entry name" value="HIS_KIN"/>
    <property type="match status" value="1"/>
</dbReference>
<keyword evidence="4" id="KW-0597">Phosphoprotein</keyword>
<feature type="domain" description="Histidine kinase" evidence="11">
    <location>
        <begin position="119"/>
        <end position="333"/>
    </location>
</feature>
<dbReference type="SMART" id="SM00388">
    <property type="entry name" value="HisKA"/>
    <property type="match status" value="1"/>
</dbReference>
<evidence type="ECO:0000256" key="7">
    <source>
        <dbReference type="ARBA" id="ARBA00022777"/>
    </source>
</evidence>
<dbReference type="InterPro" id="IPR003661">
    <property type="entry name" value="HisK_dim/P_dom"/>
</dbReference>
<dbReference type="PANTHER" id="PTHR42878">
    <property type="entry name" value="TWO-COMPONENT HISTIDINE KINASE"/>
    <property type="match status" value="1"/>
</dbReference>
<keyword evidence="10" id="KW-1133">Transmembrane helix</keyword>
<reference evidence="12" key="2">
    <citation type="submission" date="2021-04" db="EMBL/GenBank/DDBJ databases">
        <authorList>
            <person name="Gilroy R."/>
        </authorList>
    </citation>
    <scope>NUCLEOTIDE SEQUENCE</scope>
    <source>
        <strain evidence="12">ChiBcec8-13705</strain>
    </source>
</reference>
<dbReference type="Gene3D" id="3.30.565.10">
    <property type="entry name" value="Histidine kinase-like ATPase, C-terminal domain"/>
    <property type="match status" value="1"/>
</dbReference>
<evidence type="ECO:0000256" key="4">
    <source>
        <dbReference type="ARBA" id="ARBA00022553"/>
    </source>
</evidence>
<dbReference type="Proteomes" id="UP000886803">
    <property type="component" value="Unassembled WGS sequence"/>
</dbReference>
<dbReference type="GO" id="GO:0030295">
    <property type="term" value="F:protein kinase activator activity"/>
    <property type="evidence" value="ECO:0007669"/>
    <property type="project" value="TreeGrafter"/>
</dbReference>
<dbReference type="InterPro" id="IPR003594">
    <property type="entry name" value="HATPase_dom"/>
</dbReference>
<evidence type="ECO:0000256" key="10">
    <source>
        <dbReference type="SAM" id="Phobius"/>
    </source>
</evidence>
<evidence type="ECO:0000256" key="6">
    <source>
        <dbReference type="ARBA" id="ARBA00022741"/>
    </source>
</evidence>
<dbReference type="PANTHER" id="PTHR42878:SF7">
    <property type="entry name" value="SENSOR HISTIDINE KINASE GLRK"/>
    <property type="match status" value="1"/>
</dbReference>
<dbReference type="GO" id="GO:0000156">
    <property type="term" value="F:phosphorelay response regulator activity"/>
    <property type="evidence" value="ECO:0007669"/>
    <property type="project" value="TreeGrafter"/>
</dbReference>
<dbReference type="Pfam" id="PF00512">
    <property type="entry name" value="HisKA"/>
    <property type="match status" value="1"/>
</dbReference>
<evidence type="ECO:0000256" key="8">
    <source>
        <dbReference type="ARBA" id="ARBA00022840"/>
    </source>
</evidence>
<dbReference type="InterPro" id="IPR050351">
    <property type="entry name" value="BphY/WalK/GraS-like"/>
</dbReference>
<dbReference type="GO" id="GO:0007234">
    <property type="term" value="P:osmosensory signaling via phosphorelay pathway"/>
    <property type="evidence" value="ECO:0007669"/>
    <property type="project" value="TreeGrafter"/>
</dbReference>
<dbReference type="EMBL" id="DWYG01000001">
    <property type="protein sequence ID" value="HJB40890.1"/>
    <property type="molecule type" value="Genomic_DNA"/>
</dbReference>
<dbReference type="SUPFAM" id="SSF55874">
    <property type="entry name" value="ATPase domain of HSP90 chaperone/DNA topoisomerase II/histidine kinase"/>
    <property type="match status" value="1"/>
</dbReference>
<dbReference type="GO" id="GO:0000155">
    <property type="term" value="F:phosphorelay sensor kinase activity"/>
    <property type="evidence" value="ECO:0007669"/>
    <property type="project" value="InterPro"/>
</dbReference>
<organism evidence="12 13">
    <name type="scientific">Candidatus Gemmiger avicola</name>
    <dbReference type="NCBI Taxonomy" id="2838605"/>
    <lineage>
        <taxon>Bacteria</taxon>
        <taxon>Bacillati</taxon>
        <taxon>Bacillota</taxon>
        <taxon>Clostridia</taxon>
        <taxon>Eubacteriales</taxon>
        <taxon>Gemmiger</taxon>
    </lineage>
</organism>
<dbReference type="Gene3D" id="1.10.287.130">
    <property type="match status" value="1"/>
</dbReference>
<accession>A0A9D2M3P5</accession>
<proteinExistence type="predicted"/>
<gene>
    <name evidence="12" type="ORF">H9945_00155</name>
</gene>
<keyword evidence="5" id="KW-0808">Transferase</keyword>
<dbReference type="Pfam" id="PF02518">
    <property type="entry name" value="HATPase_c"/>
    <property type="match status" value="1"/>
</dbReference>
<dbReference type="InterPro" id="IPR036890">
    <property type="entry name" value="HATPase_C_sf"/>
</dbReference>
<keyword evidence="9" id="KW-0902">Two-component regulatory system</keyword>
<dbReference type="InterPro" id="IPR036097">
    <property type="entry name" value="HisK_dim/P_sf"/>
</dbReference>
<evidence type="ECO:0000256" key="2">
    <source>
        <dbReference type="ARBA" id="ARBA00004370"/>
    </source>
</evidence>
<dbReference type="SMART" id="SM00387">
    <property type="entry name" value="HATPase_c"/>
    <property type="match status" value="1"/>
</dbReference>
<dbReference type="InterPro" id="IPR004358">
    <property type="entry name" value="Sig_transdc_His_kin-like_C"/>
</dbReference>
<evidence type="ECO:0000313" key="12">
    <source>
        <dbReference type="EMBL" id="HJB40890.1"/>
    </source>
</evidence>
<protein>
    <recommendedName>
        <fullName evidence="3">histidine kinase</fullName>
        <ecNumber evidence="3">2.7.13.3</ecNumber>
    </recommendedName>
</protein>
<comment type="catalytic activity">
    <reaction evidence="1">
        <text>ATP + protein L-histidine = ADP + protein N-phospho-L-histidine.</text>
        <dbReference type="EC" id="2.7.13.3"/>
    </reaction>
</comment>
<evidence type="ECO:0000313" key="13">
    <source>
        <dbReference type="Proteomes" id="UP000886803"/>
    </source>
</evidence>
<dbReference type="EC" id="2.7.13.3" evidence="3"/>
<dbReference type="PRINTS" id="PR00344">
    <property type="entry name" value="BCTRLSENSOR"/>
</dbReference>
<keyword evidence="10" id="KW-0472">Membrane</keyword>
<keyword evidence="10" id="KW-0812">Transmembrane</keyword>
<evidence type="ECO:0000256" key="3">
    <source>
        <dbReference type="ARBA" id="ARBA00012438"/>
    </source>
</evidence>
<keyword evidence="8" id="KW-0067">ATP-binding</keyword>
<keyword evidence="6" id="KW-0547">Nucleotide-binding</keyword>
<evidence type="ECO:0000256" key="5">
    <source>
        <dbReference type="ARBA" id="ARBA00022679"/>
    </source>
</evidence>
<dbReference type="InterPro" id="IPR005467">
    <property type="entry name" value="His_kinase_dom"/>
</dbReference>
<keyword evidence="7 12" id="KW-0418">Kinase</keyword>
<comment type="caution">
    <text evidence="12">The sequence shown here is derived from an EMBL/GenBank/DDBJ whole genome shotgun (WGS) entry which is preliminary data.</text>
</comment>
<comment type="subcellular location">
    <subcellularLocation>
        <location evidence="2">Membrane</location>
    </subcellularLocation>
</comment>
<dbReference type="CDD" id="cd00082">
    <property type="entry name" value="HisKA"/>
    <property type="match status" value="1"/>
</dbReference>
<evidence type="ECO:0000256" key="1">
    <source>
        <dbReference type="ARBA" id="ARBA00000085"/>
    </source>
</evidence>
<feature type="transmembrane region" description="Helical" evidence="10">
    <location>
        <begin position="35"/>
        <end position="53"/>
    </location>
</feature>
<evidence type="ECO:0000256" key="9">
    <source>
        <dbReference type="ARBA" id="ARBA00023012"/>
    </source>
</evidence>
<dbReference type="SUPFAM" id="SSF47384">
    <property type="entry name" value="Homodimeric domain of signal transducing histidine kinase"/>
    <property type="match status" value="1"/>
</dbReference>
<dbReference type="AlphaFoldDB" id="A0A9D2M3P5"/>
<dbReference type="GO" id="GO:0005524">
    <property type="term" value="F:ATP binding"/>
    <property type="evidence" value="ECO:0007669"/>
    <property type="project" value="UniProtKB-KW"/>
</dbReference>